<dbReference type="GO" id="GO:0003677">
    <property type="term" value="F:DNA binding"/>
    <property type="evidence" value="ECO:0007669"/>
    <property type="project" value="UniProtKB-KW"/>
</dbReference>
<evidence type="ECO:0000313" key="6">
    <source>
        <dbReference type="Proteomes" id="UP000515512"/>
    </source>
</evidence>
<dbReference type="AlphaFoldDB" id="A0A7D6V8L3"/>
<dbReference type="InterPro" id="IPR042261">
    <property type="entry name" value="Lsr2-like_dimerization"/>
</dbReference>
<dbReference type="InterPro" id="IPR036625">
    <property type="entry name" value="E3-bd_dom_sf"/>
</dbReference>
<dbReference type="GO" id="GO:0016746">
    <property type="term" value="F:acyltransferase activity"/>
    <property type="evidence" value="ECO:0007669"/>
    <property type="project" value="InterPro"/>
</dbReference>
<keyword evidence="6" id="KW-1185">Reference proteome</keyword>
<reference evidence="5 6" key="1">
    <citation type="submission" date="2020-07" db="EMBL/GenBank/DDBJ databases">
        <authorList>
            <person name="Zhuang K."/>
            <person name="Ran Y."/>
        </authorList>
    </citation>
    <scope>NUCLEOTIDE SEQUENCE [LARGE SCALE GENOMIC DNA]</scope>
    <source>
        <strain evidence="5 6">WCH-YHL-001</strain>
    </source>
</reference>
<accession>A0A7D6V8L3</accession>
<feature type="domain" description="Lsr2 dimerization" evidence="3">
    <location>
        <begin position="1"/>
        <end position="59"/>
    </location>
</feature>
<dbReference type="Pfam" id="PF11774">
    <property type="entry name" value="Lsr2"/>
    <property type="match status" value="1"/>
</dbReference>
<dbReference type="KEGG" id="nhu:H0264_35715"/>
<dbReference type="Pfam" id="PF23359">
    <property type="entry name" value="Lsr2_DNA-bd"/>
    <property type="match status" value="1"/>
</dbReference>
<name>A0A7D6V8L3_9NOCA</name>
<dbReference type="Gene3D" id="4.10.320.10">
    <property type="entry name" value="E3-binding domain"/>
    <property type="match status" value="1"/>
</dbReference>
<feature type="domain" description="Lsr2 DNA-binding" evidence="4">
    <location>
        <begin position="75"/>
        <end position="110"/>
    </location>
</feature>
<sequence>MARKVIVEMVDDYDGKSTAEETVQFAIDGVAYEIDLSKLNAAKMRGEFEQWTQHARKVGRAPRGKASGRARAAVDREQTQAIREWARKNGFEVSSRGRVSAEIMEAYNKANS</sequence>
<dbReference type="InterPro" id="IPR055370">
    <property type="entry name" value="Lsr2_DNA-bd"/>
</dbReference>
<gene>
    <name evidence="5" type="ORF">H0264_35715</name>
</gene>
<feature type="region of interest" description="Disordered" evidence="2">
    <location>
        <begin position="54"/>
        <end position="77"/>
    </location>
</feature>
<keyword evidence="1" id="KW-0238">DNA-binding</keyword>
<dbReference type="Proteomes" id="UP000515512">
    <property type="component" value="Chromosome"/>
</dbReference>
<evidence type="ECO:0000259" key="3">
    <source>
        <dbReference type="Pfam" id="PF11774"/>
    </source>
</evidence>
<dbReference type="RefSeq" id="WP_181581610.1">
    <property type="nucleotide sequence ID" value="NZ_CP059399.1"/>
</dbReference>
<feature type="compositionally biased region" description="Basic residues" evidence="2">
    <location>
        <begin position="54"/>
        <end position="68"/>
    </location>
</feature>
<dbReference type="EMBL" id="CP059399">
    <property type="protein sequence ID" value="QLY30412.1"/>
    <property type="molecule type" value="Genomic_DNA"/>
</dbReference>
<evidence type="ECO:0000313" key="5">
    <source>
        <dbReference type="EMBL" id="QLY30412.1"/>
    </source>
</evidence>
<evidence type="ECO:0000256" key="2">
    <source>
        <dbReference type="SAM" id="MobiDB-lite"/>
    </source>
</evidence>
<dbReference type="Gene3D" id="3.30.60.230">
    <property type="entry name" value="Lsr2, dimerization domain"/>
    <property type="match status" value="1"/>
</dbReference>
<organism evidence="5 6">
    <name type="scientific">Nocardia huaxiensis</name>
    <dbReference type="NCBI Taxonomy" id="2755382"/>
    <lineage>
        <taxon>Bacteria</taxon>
        <taxon>Bacillati</taxon>
        <taxon>Actinomycetota</taxon>
        <taxon>Actinomycetes</taxon>
        <taxon>Mycobacteriales</taxon>
        <taxon>Nocardiaceae</taxon>
        <taxon>Nocardia</taxon>
    </lineage>
</organism>
<evidence type="ECO:0000256" key="1">
    <source>
        <dbReference type="ARBA" id="ARBA00023125"/>
    </source>
</evidence>
<dbReference type="InterPro" id="IPR024412">
    <property type="entry name" value="Lsr2_dim_dom"/>
</dbReference>
<proteinExistence type="predicted"/>
<protein>
    <submittedName>
        <fullName evidence="5">Lsr2 family protein</fullName>
    </submittedName>
</protein>
<evidence type="ECO:0000259" key="4">
    <source>
        <dbReference type="Pfam" id="PF23359"/>
    </source>
</evidence>